<sequence length="50" mass="5501">MLKSTAKSTFNTYLKQWFGKPTAIVMIDGAVGKITPEAEGAEEVHHSEHN</sequence>
<reference evidence="1 2" key="1">
    <citation type="submission" date="2019-07" db="EMBL/GenBank/DDBJ databases">
        <title>Active sludge and wastewater microbial communities from Klosterneuburg, Austria.</title>
        <authorList>
            <person name="Wagner M."/>
        </authorList>
    </citation>
    <scope>NUCLEOTIDE SEQUENCE [LARGE SCALE GENOMIC DNA]</scope>
    <source>
        <strain evidence="1 2">Nm2</strain>
    </source>
</reference>
<dbReference type="RefSeq" id="WP_158441365.1">
    <property type="nucleotide sequence ID" value="NZ_CP011451.1"/>
</dbReference>
<gene>
    <name evidence="1" type="ORF">BCL69_100378</name>
</gene>
<name>A0A5D3YIF2_9PROT</name>
<accession>A0A5D3YIF2</accession>
<protein>
    <submittedName>
        <fullName evidence="1">Uncharacterized protein</fullName>
    </submittedName>
</protein>
<dbReference type="Proteomes" id="UP000324176">
    <property type="component" value="Unassembled WGS sequence"/>
</dbReference>
<dbReference type="AlphaFoldDB" id="A0A5D3YIF2"/>
<evidence type="ECO:0000313" key="2">
    <source>
        <dbReference type="Proteomes" id="UP000324176"/>
    </source>
</evidence>
<comment type="caution">
    <text evidence="1">The sequence shown here is derived from an EMBL/GenBank/DDBJ whole genome shotgun (WGS) entry which is preliminary data.</text>
</comment>
<dbReference type="EMBL" id="VNHT01000003">
    <property type="protein sequence ID" value="TYP93268.1"/>
    <property type="molecule type" value="Genomic_DNA"/>
</dbReference>
<proteinExistence type="predicted"/>
<evidence type="ECO:0000313" key="1">
    <source>
        <dbReference type="EMBL" id="TYP93268.1"/>
    </source>
</evidence>
<organism evidence="1 2">
    <name type="scientific">Nitrosomonas communis</name>
    <dbReference type="NCBI Taxonomy" id="44574"/>
    <lineage>
        <taxon>Bacteria</taxon>
        <taxon>Pseudomonadati</taxon>
        <taxon>Pseudomonadota</taxon>
        <taxon>Betaproteobacteria</taxon>
        <taxon>Nitrosomonadales</taxon>
        <taxon>Nitrosomonadaceae</taxon>
        <taxon>Nitrosomonas</taxon>
    </lineage>
</organism>